<dbReference type="Proteomes" id="UP001212152">
    <property type="component" value="Unassembled WGS sequence"/>
</dbReference>
<evidence type="ECO:0000313" key="5">
    <source>
        <dbReference type="EMBL" id="KAJ3177618.1"/>
    </source>
</evidence>
<comment type="subcellular location">
    <subcellularLocation>
        <location evidence="1">Nucleus</location>
        <location evidence="1">Nucleolus</location>
    </subcellularLocation>
</comment>
<dbReference type="EMBL" id="JADGJQ010000032">
    <property type="protein sequence ID" value="KAJ3177618.1"/>
    <property type="molecule type" value="Genomic_DNA"/>
</dbReference>
<keyword evidence="6" id="KW-1185">Reference proteome</keyword>
<dbReference type="InterPro" id="IPR010414">
    <property type="entry name" value="FRG1"/>
</dbReference>
<dbReference type="Gene3D" id="2.80.10.50">
    <property type="match status" value="1"/>
</dbReference>
<accession>A0AAD5TIJ7</accession>
<dbReference type="InterPro" id="IPR008999">
    <property type="entry name" value="Actin-crosslinking"/>
</dbReference>
<gene>
    <name evidence="5" type="ORF">HDU87_004371</name>
</gene>
<dbReference type="GO" id="GO:0005730">
    <property type="term" value="C:nucleolus"/>
    <property type="evidence" value="ECO:0007669"/>
    <property type="project" value="UniProtKB-SubCell"/>
</dbReference>
<proteinExistence type="inferred from homology"/>
<name>A0AAD5TIJ7_9FUNG</name>
<comment type="caution">
    <text evidence="5">The sequence shown here is derived from an EMBL/GenBank/DDBJ whole genome shotgun (WGS) entry which is preliminary data.</text>
</comment>
<reference evidence="5" key="1">
    <citation type="submission" date="2020-05" db="EMBL/GenBank/DDBJ databases">
        <title>Phylogenomic resolution of chytrid fungi.</title>
        <authorList>
            <person name="Stajich J.E."/>
            <person name="Amses K."/>
            <person name="Simmons R."/>
            <person name="Seto K."/>
            <person name="Myers J."/>
            <person name="Bonds A."/>
            <person name="Quandt C.A."/>
            <person name="Barry K."/>
            <person name="Liu P."/>
            <person name="Grigoriev I."/>
            <person name="Longcore J.E."/>
            <person name="James T.Y."/>
        </authorList>
    </citation>
    <scope>NUCLEOTIDE SEQUENCE</scope>
    <source>
        <strain evidence="5">JEL0379</strain>
    </source>
</reference>
<feature type="region of interest" description="Disordered" evidence="4">
    <location>
        <begin position="1"/>
        <end position="49"/>
    </location>
</feature>
<dbReference type="AlphaFoldDB" id="A0AAD5TIJ7"/>
<comment type="similarity">
    <text evidence="2">Belongs to the FRG1 family.</text>
</comment>
<dbReference type="CDD" id="cd23339">
    <property type="entry name" value="beta-trefoil_FSCN_fungal_FRG1-like"/>
    <property type="match status" value="1"/>
</dbReference>
<dbReference type="Pfam" id="PF06229">
    <property type="entry name" value="FRG1"/>
    <property type="match status" value="1"/>
</dbReference>
<evidence type="ECO:0000256" key="3">
    <source>
        <dbReference type="ARBA" id="ARBA00023242"/>
    </source>
</evidence>
<dbReference type="GO" id="GO:0071013">
    <property type="term" value="C:catalytic step 2 spliceosome"/>
    <property type="evidence" value="ECO:0007669"/>
    <property type="project" value="TreeGrafter"/>
</dbReference>
<evidence type="ECO:0000313" key="6">
    <source>
        <dbReference type="Proteomes" id="UP001212152"/>
    </source>
</evidence>
<dbReference type="PANTHER" id="PTHR12928:SF0">
    <property type="entry name" value="FSHD REGION GENE 1"/>
    <property type="match status" value="1"/>
</dbReference>
<sequence length="268" mass="29045">MPKSAKLQFKGDPVGIDKKKRRKRKTEASAGSDGETHSSTSTPTDGWVPITTADDITGPVLILSSASDGGSVLAAPATATKATFLPLSSTGGGALLTYAPTSTVEVFVATRLPDSSKISFRTASDRYLGVDQFGVVHCDKEARGRGEEWEIVLRDDGVALQTADGRFLRCGEDDAARADSETLGFREVFHVRVQAANKYKAKKAKKEKALDTVTLEVESIKKFHSWGGGRLVLSQEDSQELRRAKQQGQLNEALLDRRAKLKSDKFCK</sequence>
<protein>
    <submittedName>
        <fullName evidence="5">Uncharacterized protein</fullName>
    </submittedName>
</protein>
<organism evidence="5 6">
    <name type="scientific">Geranomyces variabilis</name>
    <dbReference type="NCBI Taxonomy" id="109894"/>
    <lineage>
        <taxon>Eukaryota</taxon>
        <taxon>Fungi</taxon>
        <taxon>Fungi incertae sedis</taxon>
        <taxon>Chytridiomycota</taxon>
        <taxon>Chytridiomycota incertae sedis</taxon>
        <taxon>Chytridiomycetes</taxon>
        <taxon>Spizellomycetales</taxon>
        <taxon>Powellomycetaceae</taxon>
        <taxon>Geranomyces</taxon>
    </lineage>
</organism>
<evidence type="ECO:0000256" key="4">
    <source>
        <dbReference type="SAM" id="MobiDB-lite"/>
    </source>
</evidence>
<dbReference type="PANTHER" id="PTHR12928">
    <property type="entry name" value="FRG1 PROTEIN"/>
    <property type="match status" value="1"/>
</dbReference>
<dbReference type="SUPFAM" id="SSF50405">
    <property type="entry name" value="Actin-crosslinking proteins"/>
    <property type="match status" value="1"/>
</dbReference>
<evidence type="ECO:0000256" key="1">
    <source>
        <dbReference type="ARBA" id="ARBA00004604"/>
    </source>
</evidence>
<dbReference type="GO" id="GO:0051015">
    <property type="term" value="F:actin filament binding"/>
    <property type="evidence" value="ECO:0007669"/>
    <property type="project" value="TreeGrafter"/>
</dbReference>
<evidence type="ECO:0000256" key="2">
    <source>
        <dbReference type="ARBA" id="ARBA00010878"/>
    </source>
</evidence>
<keyword evidence="3" id="KW-0539">Nucleus</keyword>